<dbReference type="Proteomes" id="UP000279673">
    <property type="component" value="Unassembled WGS sequence"/>
</dbReference>
<gene>
    <name evidence="2" type="ORF">DYS74_02840</name>
</gene>
<evidence type="ECO:0000256" key="1">
    <source>
        <dbReference type="SAM" id="MobiDB-lite"/>
    </source>
</evidence>
<evidence type="ECO:0000313" key="3">
    <source>
        <dbReference type="Proteomes" id="UP000279673"/>
    </source>
</evidence>
<reference evidence="2 3" key="1">
    <citation type="submission" date="2018-10" db="EMBL/GenBank/DDBJ databases">
        <title>Rhodobacter sp . BO-81.</title>
        <authorList>
            <person name="Im W.T."/>
        </authorList>
    </citation>
    <scope>NUCLEOTIDE SEQUENCE [LARGE SCALE GENOMIC DNA]</scope>
    <source>
        <strain evidence="2 3">BO-81</strain>
    </source>
</reference>
<keyword evidence="3" id="KW-1185">Reference proteome</keyword>
<feature type="region of interest" description="Disordered" evidence="1">
    <location>
        <begin position="1"/>
        <end position="38"/>
    </location>
</feature>
<proteinExistence type="predicted"/>
<comment type="caution">
    <text evidence="2">The sequence shown here is derived from an EMBL/GenBank/DDBJ whole genome shotgun (WGS) entry which is preliminary data.</text>
</comment>
<name>A0A421BVL7_9RHOB</name>
<feature type="compositionally biased region" description="Basic and acidic residues" evidence="1">
    <location>
        <begin position="8"/>
        <end position="19"/>
    </location>
</feature>
<sequence>MAQQGSVKRVEQTEPRDRTATAVGGMERGMHVPARGQGHLAMPNPGRMVACAAVDHTVGLCVLRNALA</sequence>
<dbReference type="EMBL" id="RCHI01000002">
    <property type="protein sequence ID" value="RLL72363.1"/>
    <property type="molecule type" value="Genomic_DNA"/>
</dbReference>
<protein>
    <submittedName>
        <fullName evidence="2">Uncharacterized protein</fullName>
    </submittedName>
</protein>
<accession>A0A421BVL7</accession>
<evidence type="ECO:0000313" key="2">
    <source>
        <dbReference type="EMBL" id="RLL72363.1"/>
    </source>
</evidence>
<dbReference type="AlphaFoldDB" id="A0A421BVL7"/>
<organism evidence="2 3">
    <name type="scientific">Paenirhodobacter hankyongi</name>
    <dbReference type="NCBI Taxonomy" id="2294033"/>
    <lineage>
        <taxon>Bacteria</taxon>
        <taxon>Pseudomonadati</taxon>
        <taxon>Pseudomonadota</taxon>
        <taxon>Alphaproteobacteria</taxon>
        <taxon>Rhodobacterales</taxon>
        <taxon>Rhodobacter group</taxon>
        <taxon>Paenirhodobacter</taxon>
    </lineage>
</organism>